<proteinExistence type="predicted"/>
<dbReference type="EMBL" id="LXQA010228560">
    <property type="protein sequence ID" value="MCI35934.1"/>
    <property type="molecule type" value="Genomic_DNA"/>
</dbReference>
<dbReference type="InterPro" id="IPR011990">
    <property type="entry name" value="TPR-like_helical_dom_sf"/>
</dbReference>
<sequence length="112" mass="12414">HQQTLETCTLLIEAAAVAGDVDKVSSNFDHMVQLGHKPNDRCAAAMIRAYEKTNLLDKALDLLLTLEKDGFEPGVATYSVLMEWMAKMQLVDETEQILNKIALLGEAPPFRV</sequence>
<comment type="caution">
    <text evidence="3">The sequence shown here is derived from an EMBL/GenBank/DDBJ whole genome shotgun (WGS) entry which is preliminary data.</text>
</comment>
<evidence type="ECO:0000313" key="4">
    <source>
        <dbReference type="Proteomes" id="UP000265520"/>
    </source>
</evidence>
<dbReference type="Pfam" id="PF13041">
    <property type="entry name" value="PPR_2"/>
    <property type="match status" value="1"/>
</dbReference>
<reference evidence="3 4" key="1">
    <citation type="journal article" date="2018" name="Front. Plant Sci.">
        <title>Red Clover (Trifolium pratense) and Zigzag Clover (T. medium) - A Picture of Genomic Similarities and Differences.</title>
        <authorList>
            <person name="Dluhosova J."/>
            <person name="Istvanek J."/>
            <person name="Nedelnik J."/>
            <person name="Repkova J."/>
        </authorList>
    </citation>
    <scope>NUCLEOTIDE SEQUENCE [LARGE SCALE GENOMIC DNA]</scope>
    <source>
        <strain evidence="4">cv. 10/8</strain>
        <tissue evidence="3">Leaf</tissue>
    </source>
</reference>
<dbReference type="Proteomes" id="UP000265520">
    <property type="component" value="Unassembled WGS sequence"/>
</dbReference>
<dbReference type="AlphaFoldDB" id="A0A392RIT1"/>
<feature type="repeat" description="PPR" evidence="2">
    <location>
        <begin position="39"/>
        <end position="73"/>
    </location>
</feature>
<dbReference type="Pfam" id="PF01535">
    <property type="entry name" value="PPR"/>
    <property type="match status" value="1"/>
</dbReference>
<keyword evidence="4" id="KW-1185">Reference proteome</keyword>
<dbReference type="PROSITE" id="PS51375">
    <property type="entry name" value="PPR"/>
    <property type="match status" value="2"/>
</dbReference>
<evidence type="ECO:0000256" key="2">
    <source>
        <dbReference type="PROSITE-ProRule" id="PRU00708"/>
    </source>
</evidence>
<keyword evidence="1" id="KW-0677">Repeat</keyword>
<dbReference type="Gene3D" id="1.25.40.10">
    <property type="entry name" value="Tetratricopeptide repeat domain"/>
    <property type="match status" value="1"/>
</dbReference>
<organism evidence="3 4">
    <name type="scientific">Trifolium medium</name>
    <dbReference type="NCBI Taxonomy" id="97028"/>
    <lineage>
        <taxon>Eukaryota</taxon>
        <taxon>Viridiplantae</taxon>
        <taxon>Streptophyta</taxon>
        <taxon>Embryophyta</taxon>
        <taxon>Tracheophyta</taxon>
        <taxon>Spermatophyta</taxon>
        <taxon>Magnoliopsida</taxon>
        <taxon>eudicotyledons</taxon>
        <taxon>Gunneridae</taxon>
        <taxon>Pentapetalae</taxon>
        <taxon>rosids</taxon>
        <taxon>fabids</taxon>
        <taxon>Fabales</taxon>
        <taxon>Fabaceae</taxon>
        <taxon>Papilionoideae</taxon>
        <taxon>50 kb inversion clade</taxon>
        <taxon>NPAAA clade</taxon>
        <taxon>Hologalegina</taxon>
        <taxon>IRL clade</taxon>
        <taxon>Trifolieae</taxon>
        <taxon>Trifolium</taxon>
    </lineage>
</organism>
<dbReference type="InterPro" id="IPR002885">
    <property type="entry name" value="PPR_rpt"/>
</dbReference>
<feature type="repeat" description="PPR" evidence="2">
    <location>
        <begin position="4"/>
        <end position="38"/>
    </location>
</feature>
<accession>A0A392RIT1</accession>
<feature type="non-terminal residue" evidence="3">
    <location>
        <position position="112"/>
    </location>
</feature>
<evidence type="ECO:0000256" key="1">
    <source>
        <dbReference type="ARBA" id="ARBA00022737"/>
    </source>
</evidence>
<dbReference type="PANTHER" id="PTHR46862:SF2">
    <property type="entry name" value="OS02G0611400 PROTEIN"/>
    <property type="match status" value="1"/>
</dbReference>
<dbReference type="PANTHER" id="PTHR46862">
    <property type="entry name" value="OS07G0661900 PROTEIN"/>
    <property type="match status" value="1"/>
</dbReference>
<protein>
    <submittedName>
        <fullName evidence="3">Pentatricopeptide repeat-containing protein</fullName>
    </submittedName>
</protein>
<feature type="non-terminal residue" evidence="3">
    <location>
        <position position="1"/>
    </location>
</feature>
<name>A0A392RIT1_9FABA</name>
<evidence type="ECO:0000313" key="3">
    <source>
        <dbReference type="EMBL" id="MCI35934.1"/>
    </source>
</evidence>
<dbReference type="NCBIfam" id="TIGR00756">
    <property type="entry name" value="PPR"/>
    <property type="match status" value="2"/>
</dbReference>